<dbReference type="EMBL" id="LR899010">
    <property type="protein sequence ID" value="CAD7083295.1"/>
    <property type="molecule type" value="Genomic_DNA"/>
</dbReference>
<keyword evidence="2" id="KW-0732">Signal</keyword>
<organism evidence="4 5">
    <name type="scientific">Hermetia illucens</name>
    <name type="common">Black soldier fly</name>
    <dbReference type="NCBI Taxonomy" id="343691"/>
    <lineage>
        <taxon>Eukaryota</taxon>
        <taxon>Metazoa</taxon>
        <taxon>Ecdysozoa</taxon>
        <taxon>Arthropoda</taxon>
        <taxon>Hexapoda</taxon>
        <taxon>Insecta</taxon>
        <taxon>Pterygota</taxon>
        <taxon>Neoptera</taxon>
        <taxon>Endopterygota</taxon>
        <taxon>Diptera</taxon>
        <taxon>Brachycera</taxon>
        <taxon>Stratiomyomorpha</taxon>
        <taxon>Stratiomyidae</taxon>
        <taxon>Hermetiinae</taxon>
        <taxon>Hermetia</taxon>
    </lineage>
</organism>
<feature type="compositionally biased region" description="Low complexity" evidence="1">
    <location>
        <begin position="206"/>
        <end position="232"/>
    </location>
</feature>
<feature type="domain" description="Chitin-binding type-2" evidence="3">
    <location>
        <begin position="83"/>
        <end position="146"/>
    </location>
</feature>
<feature type="signal peptide" evidence="2">
    <location>
        <begin position="1"/>
        <end position="19"/>
    </location>
</feature>
<dbReference type="Pfam" id="PF01607">
    <property type="entry name" value="CBM_14"/>
    <property type="match status" value="2"/>
</dbReference>
<accession>A0A7R8YT51</accession>
<proteinExistence type="predicted"/>
<evidence type="ECO:0000256" key="2">
    <source>
        <dbReference type="SAM" id="SignalP"/>
    </source>
</evidence>
<dbReference type="Proteomes" id="UP000594454">
    <property type="component" value="Chromosome 2"/>
</dbReference>
<dbReference type="PROSITE" id="PS50940">
    <property type="entry name" value="CHIT_BIND_II"/>
    <property type="match status" value="2"/>
</dbReference>
<dbReference type="SUPFAM" id="SSF57625">
    <property type="entry name" value="Invertebrate chitin-binding proteins"/>
    <property type="match status" value="2"/>
</dbReference>
<dbReference type="OMA" id="FECKMEG"/>
<protein>
    <recommendedName>
        <fullName evidence="3">Chitin-binding type-2 domain-containing protein</fullName>
    </recommendedName>
</protein>
<feature type="region of interest" description="Disordered" evidence="1">
    <location>
        <begin position="206"/>
        <end position="238"/>
    </location>
</feature>
<name>A0A7R8YT51_HERIL</name>
<feature type="domain" description="Chitin-binding type-2" evidence="3">
    <location>
        <begin position="247"/>
        <end position="292"/>
    </location>
</feature>
<dbReference type="InterPro" id="IPR002557">
    <property type="entry name" value="Chitin-bd_dom"/>
</dbReference>
<feature type="chain" id="PRO_5031303190" description="Chitin-binding type-2 domain-containing protein" evidence="2">
    <location>
        <begin position="20"/>
        <end position="297"/>
    </location>
</feature>
<dbReference type="InParanoid" id="A0A7R8YT51"/>
<dbReference type="InterPro" id="IPR036508">
    <property type="entry name" value="Chitin-bd_dom_sf"/>
</dbReference>
<dbReference type="OrthoDB" id="6020543at2759"/>
<dbReference type="SMART" id="SM00494">
    <property type="entry name" value="ChtBD2"/>
    <property type="match status" value="2"/>
</dbReference>
<dbReference type="Gene3D" id="2.170.140.10">
    <property type="entry name" value="Chitin binding domain"/>
    <property type="match status" value="2"/>
</dbReference>
<dbReference type="AlphaFoldDB" id="A0A7R8YT51"/>
<evidence type="ECO:0000259" key="3">
    <source>
        <dbReference type="PROSITE" id="PS50940"/>
    </source>
</evidence>
<reference evidence="4 5" key="1">
    <citation type="submission" date="2020-11" db="EMBL/GenBank/DDBJ databases">
        <authorList>
            <person name="Wallbank WR R."/>
            <person name="Pardo Diaz C."/>
            <person name="Kozak K."/>
            <person name="Martin S."/>
            <person name="Jiggins C."/>
            <person name="Moest M."/>
            <person name="Warren A I."/>
            <person name="Generalovic N T."/>
            <person name="Byers J.R.P. K."/>
            <person name="Montejo-Kovacevich G."/>
            <person name="Yen C E."/>
        </authorList>
    </citation>
    <scope>NUCLEOTIDE SEQUENCE [LARGE SCALE GENOMIC DNA]</scope>
</reference>
<keyword evidence="5" id="KW-1185">Reference proteome</keyword>
<sequence length="297" mass="32688">MKIIILLTASLALISTSKAVSCDQKREWGSNCKSCKERVFCLQMLEEWEEIPLDTCGDGFICQGAGECVASNDTCYNNAKNNIFECKMEGVFPDPDGCDHYYVCTMYNGETGLTLTPIRVKCPEEKLYSARTQSCTLYKSNSSCTEAYCRNPGEAISWPDNDNLYYLCVLNDKMELYPMMLRCAPNEKFEGGKCVKRCAGTTVSSTVSNKSSDVPAISTEPVTTKTSSTSTPTPAPTPTPITKPAVILPCTKQGIKRHPTDCSKYYYCDRNLTPSVYNCAVGSYFDPSFGLCVKGSC</sequence>
<dbReference type="GO" id="GO:0005576">
    <property type="term" value="C:extracellular region"/>
    <property type="evidence" value="ECO:0007669"/>
    <property type="project" value="InterPro"/>
</dbReference>
<evidence type="ECO:0000256" key="1">
    <source>
        <dbReference type="SAM" id="MobiDB-lite"/>
    </source>
</evidence>
<gene>
    <name evidence="4" type="ORF">HERILL_LOCUS6267</name>
</gene>
<evidence type="ECO:0000313" key="4">
    <source>
        <dbReference type="EMBL" id="CAD7083295.1"/>
    </source>
</evidence>
<evidence type="ECO:0000313" key="5">
    <source>
        <dbReference type="Proteomes" id="UP000594454"/>
    </source>
</evidence>
<dbReference type="GO" id="GO:0008061">
    <property type="term" value="F:chitin binding"/>
    <property type="evidence" value="ECO:0007669"/>
    <property type="project" value="InterPro"/>
</dbReference>